<proteinExistence type="predicted"/>
<dbReference type="EMBL" id="WHPN01000315">
    <property type="protein sequence ID" value="KAF4407439.1"/>
    <property type="molecule type" value="Genomic_DNA"/>
</dbReference>
<organism evidence="1 2">
    <name type="scientific">Streptomyces lycii</name>
    <dbReference type="NCBI Taxonomy" id="2654337"/>
    <lineage>
        <taxon>Bacteria</taxon>
        <taxon>Bacillati</taxon>
        <taxon>Actinomycetota</taxon>
        <taxon>Actinomycetes</taxon>
        <taxon>Kitasatosporales</taxon>
        <taxon>Streptomycetaceae</taxon>
        <taxon>Streptomyces</taxon>
    </lineage>
</organism>
<gene>
    <name evidence="1" type="ORF">GCU69_19595</name>
</gene>
<reference evidence="1 2" key="1">
    <citation type="submission" date="2019-10" db="EMBL/GenBank/DDBJ databases">
        <title>Streptomyces tenebrisbrunneis sp.nov., an endogenous actinomycete isolated from of Lycium ruthenicum.</title>
        <authorList>
            <person name="Ma L."/>
        </authorList>
    </citation>
    <scope>NUCLEOTIDE SEQUENCE [LARGE SCALE GENOMIC DNA]</scope>
    <source>
        <strain evidence="1 2">TRM 66187</strain>
    </source>
</reference>
<keyword evidence="2" id="KW-1185">Reference proteome</keyword>
<sequence>MWASDDCLRDSAGILLRVPAGGTARYTLEWDREPSAPECATPSDRSVKAGTYLVEAEADGLKTAKTSFVLAKD</sequence>
<protein>
    <recommendedName>
        <fullName evidence="3">FlgD Ig-like domain-containing protein</fullName>
    </recommendedName>
</protein>
<comment type="caution">
    <text evidence="1">The sequence shown here is derived from an EMBL/GenBank/DDBJ whole genome shotgun (WGS) entry which is preliminary data.</text>
</comment>
<evidence type="ECO:0000313" key="1">
    <source>
        <dbReference type="EMBL" id="KAF4407439.1"/>
    </source>
</evidence>
<dbReference type="Proteomes" id="UP000621266">
    <property type="component" value="Unassembled WGS sequence"/>
</dbReference>
<evidence type="ECO:0008006" key="3">
    <source>
        <dbReference type="Google" id="ProtNLM"/>
    </source>
</evidence>
<evidence type="ECO:0000313" key="2">
    <source>
        <dbReference type="Proteomes" id="UP000621266"/>
    </source>
</evidence>
<name>A0ABQ7FEH2_9ACTN</name>
<accession>A0ABQ7FEH2</accession>